<evidence type="ECO:0000256" key="5">
    <source>
        <dbReference type="ARBA" id="ARBA00023012"/>
    </source>
</evidence>
<organism evidence="9 10">
    <name type="scientific">Gloeobacter kilaueensis (strain ATCC BAA-2537 / CCAP 1431/1 / ULC 316 / JS1)</name>
    <dbReference type="NCBI Taxonomy" id="1183438"/>
    <lineage>
        <taxon>Bacteria</taxon>
        <taxon>Bacillati</taxon>
        <taxon>Cyanobacteriota</taxon>
        <taxon>Cyanophyceae</taxon>
        <taxon>Gloeobacterales</taxon>
        <taxon>Gloeobacteraceae</taxon>
        <taxon>Gloeobacter</taxon>
    </lineage>
</organism>
<gene>
    <name evidence="9" type="ORF">GKIL_1648</name>
</gene>
<sequence length="652" mass="71870">MLVPMSGVRSNNRLLGALVGLGWGAFWGLIIPLTPLISLDRQSRDWLARFQVQSPVPKEVVILGIDGQIRGHRPPDFYLEPASYAALLKRLLTAAKAKVVLLTLPNSFSKLGNPDDQYDRPLHDAIARYDRQVVLEAVPFNNRQVDTFNNLLPYGDDLQLKVPLDDLIGVRQFLVDPDNIVRRTQVAVNLNRLDGGGLQSFFSADFLAVRKFLGYSPHAPGANDRIHFFGPDRTFSEYPVELLCPPDPFEGCGPLPDKTVLDRFRGKLVIVGHVDDHPEATTVETPFGSMDALDLHANIVGDLLTGQSDRTLPPPWDLLLVLGFGMVSGLCFTLKPARILVSGLLVAFALLVFVCLRSEPTLLLPVMPMLAAFVFAGNTLFYLRSRAATQARFLAQQEEINRLRRAEREAILNQTKKLLFRVATDIHDRPLQEMKLVMDKLEDLLLGLPGQSPEAQAIDEAILALQAVGRDIRIELNDLREVAAKLEITPALKDGLHAGLHAELDRLRDSGELKLAIERRIRPLIEPAADSRWLDAREDLFRFFKEALTNVIRHAQPHGAALLWVELGQSDSEAYLIVENDGPSPGTATTGGGYGTKVMNTIAGELTGGDWQRVARPEGGTRVLLRWQMPTSTQTGQATAAAKSVGSSLPVD</sequence>
<dbReference type="Gene3D" id="3.30.565.10">
    <property type="entry name" value="Histidine kinase-like ATPase, C-terminal domain"/>
    <property type="match status" value="1"/>
</dbReference>
<keyword evidence="7" id="KW-1133">Transmembrane helix</keyword>
<feature type="transmembrane region" description="Helical" evidence="7">
    <location>
        <begin position="339"/>
        <end position="356"/>
    </location>
</feature>
<evidence type="ECO:0000256" key="3">
    <source>
        <dbReference type="ARBA" id="ARBA00022679"/>
    </source>
</evidence>
<feature type="compositionally biased region" description="Low complexity" evidence="6">
    <location>
        <begin position="632"/>
        <end position="642"/>
    </location>
</feature>
<dbReference type="Proteomes" id="UP000017396">
    <property type="component" value="Chromosome"/>
</dbReference>
<dbReference type="EMBL" id="CP003587">
    <property type="protein sequence ID" value="AGY57894.1"/>
    <property type="molecule type" value="Genomic_DNA"/>
</dbReference>
<dbReference type="InterPro" id="IPR036890">
    <property type="entry name" value="HATPase_C_sf"/>
</dbReference>
<dbReference type="OrthoDB" id="199946at2"/>
<dbReference type="AlphaFoldDB" id="U5QJX2"/>
<evidence type="ECO:0000259" key="8">
    <source>
        <dbReference type="SMART" id="SM01080"/>
    </source>
</evidence>
<dbReference type="InterPro" id="IPR050482">
    <property type="entry name" value="Sensor_HK_TwoCompSys"/>
</dbReference>
<evidence type="ECO:0000256" key="2">
    <source>
        <dbReference type="ARBA" id="ARBA00012438"/>
    </source>
</evidence>
<keyword evidence="4 9" id="KW-0418">Kinase</keyword>
<keyword evidence="10" id="KW-1185">Reference proteome</keyword>
<evidence type="ECO:0000313" key="9">
    <source>
        <dbReference type="EMBL" id="AGY57894.1"/>
    </source>
</evidence>
<feature type="region of interest" description="Disordered" evidence="6">
    <location>
        <begin position="632"/>
        <end position="652"/>
    </location>
</feature>
<keyword evidence="3" id="KW-0808">Transferase</keyword>
<dbReference type="SMART" id="SM01080">
    <property type="entry name" value="CHASE2"/>
    <property type="match status" value="1"/>
</dbReference>
<evidence type="ECO:0000256" key="1">
    <source>
        <dbReference type="ARBA" id="ARBA00000085"/>
    </source>
</evidence>
<keyword evidence="7" id="KW-0812">Transmembrane</keyword>
<dbReference type="PANTHER" id="PTHR24421:SF10">
    <property type="entry name" value="NITRATE_NITRITE SENSOR PROTEIN NARQ"/>
    <property type="match status" value="1"/>
</dbReference>
<keyword evidence="7" id="KW-0472">Membrane</keyword>
<feature type="transmembrane region" description="Helical" evidence="7">
    <location>
        <begin position="362"/>
        <end position="383"/>
    </location>
</feature>
<comment type="catalytic activity">
    <reaction evidence="1">
        <text>ATP + protein L-histidine = ADP + protein N-phospho-L-histidine.</text>
        <dbReference type="EC" id="2.7.13.3"/>
    </reaction>
</comment>
<dbReference type="SUPFAM" id="SSF55874">
    <property type="entry name" value="ATPase domain of HSP90 chaperone/DNA topoisomerase II/histidine kinase"/>
    <property type="match status" value="1"/>
</dbReference>
<dbReference type="PANTHER" id="PTHR24421">
    <property type="entry name" value="NITRATE/NITRITE SENSOR PROTEIN NARX-RELATED"/>
    <property type="match status" value="1"/>
</dbReference>
<dbReference type="STRING" id="1183438.GKIL_1648"/>
<dbReference type="eggNOG" id="COG4585">
    <property type="taxonomic scope" value="Bacteria"/>
</dbReference>
<evidence type="ECO:0000256" key="6">
    <source>
        <dbReference type="SAM" id="MobiDB-lite"/>
    </source>
</evidence>
<dbReference type="Pfam" id="PF05226">
    <property type="entry name" value="CHASE2"/>
    <property type="match status" value="1"/>
</dbReference>
<feature type="transmembrane region" description="Helical" evidence="7">
    <location>
        <begin position="12"/>
        <end position="33"/>
    </location>
</feature>
<evidence type="ECO:0000256" key="7">
    <source>
        <dbReference type="SAM" id="Phobius"/>
    </source>
</evidence>
<accession>U5QJX2</accession>
<dbReference type="HOGENOM" id="CLU_420788_0_0_3"/>
<protein>
    <recommendedName>
        <fullName evidence="2">histidine kinase</fullName>
        <ecNumber evidence="2">2.7.13.3</ecNumber>
    </recommendedName>
</protein>
<evidence type="ECO:0000313" key="10">
    <source>
        <dbReference type="Proteomes" id="UP000017396"/>
    </source>
</evidence>
<dbReference type="EC" id="2.7.13.3" evidence="2"/>
<dbReference type="GO" id="GO:0004673">
    <property type="term" value="F:protein histidine kinase activity"/>
    <property type="evidence" value="ECO:0007669"/>
    <property type="project" value="UniProtKB-EC"/>
</dbReference>
<dbReference type="eggNOG" id="COG4252">
    <property type="taxonomic scope" value="Bacteria"/>
</dbReference>
<dbReference type="InterPro" id="IPR007890">
    <property type="entry name" value="CHASE2"/>
</dbReference>
<reference evidence="9 10" key="1">
    <citation type="journal article" date="2013" name="PLoS ONE">
        <title>Cultivation and Complete Genome Sequencing of Gloeobacter kilaueensis sp. nov., from a Lava Cave in Kilauea Caldera, Hawai'i.</title>
        <authorList>
            <person name="Saw J.H."/>
            <person name="Schatz M."/>
            <person name="Brown M.V."/>
            <person name="Kunkel D.D."/>
            <person name="Foster J.S."/>
            <person name="Shick H."/>
            <person name="Christensen S."/>
            <person name="Hou S."/>
            <person name="Wan X."/>
            <person name="Donachie S.P."/>
        </authorList>
    </citation>
    <scope>NUCLEOTIDE SEQUENCE [LARGE SCALE GENOMIC DNA]</scope>
    <source>
        <strain evidence="10">JS</strain>
    </source>
</reference>
<feature type="domain" description="CHASE2" evidence="8">
    <location>
        <begin position="36"/>
        <end position="332"/>
    </location>
</feature>
<dbReference type="GO" id="GO:0000160">
    <property type="term" value="P:phosphorelay signal transduction system"/>
    <property type="evidence" value="ECO:0007669"/>
    <property type="project" value="UniProtKB-KW"/>
</dbReference>
<proteinExistence type="predicted"/>
<dbReference type="KEGG" id="glj:GKIL_1648"/>
<evidence type="ECO:0000256" key="4">
    <source>
        <dbReference type="ARBA" id="ARBA00022777"/>
    </source>
</evidence>
<name>U5QJX2_GLOK1</name>
<keyword evidence="5" id="KW-0902">Two-component regulatory system</keyword>